<feature type="region of interest" description="Disordered" evidence="2">
    <location>
        <begin position="368"/>
        <end position="390"/>
    </location>
</feature>
<feature type="domain" description="RRM" evidence="3">
    <location>
        <begin position="228"/>
        <end position="329"/>
    </location>
</feature>
<dbReference type="Proteomes" id="UP001214576">
    <property type="component" value="Unassembled WGS sequence"/>
</dbReference>
<dbReference type="GO" id="GO:0003723">
    <property type="term" value="F:RNA binding"/>
    <property type="evidence" value="ECO:0007669"/>
    <property type="project" value="UniProtKB-UniRule"/>
</dbReference>
<dbReference type="CDD" id="cd12264">
    <property type="entry name" value="RRM_AKAP17A"/>
    <property type="match status" value="1"/>
</dbReference>
<dbReference type="Pfam" id="PF25015">
    <property type="entry name" value="RBD_AKAP-17A"/>
    <property type="match status" value="1"/>
</dbReference>
<proteinExistence type="predicted"/>
<dbReference type="EMBL" id="JAKZEL010000003">
    <property type="protein sequence ID" value="KAI4544990.1"/>
    <property type="molecule type" value="Genomic_DNA"/>
</dbReference>
<gene>
    <name evidence="4" type="ORF">MG293_005256</name>
</gene>
<dbReference type="InterPro" id="IPR009091">
    <property type="entry name" value="RCC1/BLIP-II"/>
</dbReference>
<name>A0AAD4YBJ0_OVIAM</name>
<evidence type="ECO:0000256" key="1">
    <source>
        <dbReference type="PROSITE-ProRule" id="PRU00176"/>
    </source>
</evidence>
<evidence type="ECO:0000256" key="2">
    <source>
        <dbReference type="SAM" id="MobiDB-lite"/>
    </source>
</evidence>
<keyword evidence="5" id="KW-1185">Reference proteome</keyword>
<feature type="region of interest" description="Disordered" evidence="2">
    <location>
        <begin position="504"/>
        <end position="523"/>
    </location>
</feature>
<protein>
    <recommendedName>
        <fullName evidence="3">RRM domain-containing protein</fullName>
    </recommendedName>
</protein>
<dbReference type="Pfam" id="PF13540">
    <property type="entry name" value="RCC1_2"/>
    <property type="match status" value="1"/>
</dbReference>
<dbReference type="InterPro" id="IPR056852">
    <property type="entry name" value="AK17A/B"/>
</dbReference>
<accession>A0AAD4YBJ0</accession>
<keyword evidence="1" id="KW-0694">RNA-binding</keyword>
<dbReference type="PANTHER" id="PTHR12484:SF1">
    <property type="entry name" value="A-KINASE ANCHOR PROTEIN 17B"/>
    <property type="match status" value="1"/>
</dbReference>
<organism evidence="4 5">
    <name type="scientific">Ovis ammon polii</name>
    <dbReference type="NCBI Taxonomy" id="230172"/>
    <lineage>
        <taxon>Eukaryota</taxon>
        <taxon>Metazoa</taxon>
        <taxon>Chordata</taxon>
        <taxon>Craniata</taxon>
        <taxon>Vertebrata</taxon>
        <taxon>Euteleostomi</taxon>
        <taxon>Mammalia</taxon>
        <taxon>Eutheria</taxon>
        <taxon>Laurasiatheria</taxon>
        <taxon>Artiodactyla</taxon>
        <taxon>Ruminantia</taxon>
        <taxon>Pecora</taxon>
        <taxon>Bovidae</taxon>
        <taxon>Caprinae</taxon>
        <taxon>Ovis</taxon>
    </lineage>
</organism>
<comment type="caution">
    <text evidence="4">The sequence shown here is derived from an EMBL/GenBank/DDBJ whole genome shotgun (WGS) entry which is preliminary data.</text>
</comment>
<evidence type="ECO:0000259" key="3">
    <source>
        <dbReference type="PROSITE" id="PS50102"/>
    </source>
</evidence>
<feature type="region of interest" description="Disordered" evidence="2">
    <location>
        <begin position="206"/>
        <end position="225"/>
    </location>
</feature>
<dbReference type="InterPro" id="IPR035979">
    <property type="entry name" value="RBD_domain_sf"/>
</dbReference>
<dbReference type="PROSITE" id="PS50102">
    <property type="entry name" value="RRM"/>
    <property type="match status" value="1"/>
</dbReference>
<dbReference type="AlphaFoldDB" id="A0AAD4YBJ0"/>
<dbReference type="Gene3D" id="3.30.70.330">
    <property type="match status" value="1"/>
</dbReference>
<reference evidence="4" key="1">
    <citation type="submission" date="2022-03" db="EMBL/GenBank/DDBJ databases">
        <title>Genomic analyses of argali, domestic sheep and their hybrids provide insights into chromosomal evolution, heterosis and genetic basis of agronomic traits.</title>
        <authorList>
            <person name="Li M."/>
        </authorList>
    </citation>
    <scope>NUCLEOTIDE SEQUENCE</scope>
    <source>
        <strain evidence="4">CAU-MHL-2022a</strain>
        <tissue evidence="4">Skin</tissue>
    </source>
</reference>
<dbReference type="Gene3D" id="2.130.10.30">
    <property type="entry name" value="Regulator of chromosome condensation 1/beta-lactamase-inhibitor protein II"/>
    <property type="match status" value="1"/>
</dbReference>
<dbReference type="SUPFAM" id="SSF54928">
    <property type="entry name" value="RNA-binding domain, RBD"/>
    <property type="match status" value="1"/>
</dbReference>
<evidence type="ECO:0000313" key="4">
    <source>
        <dbReference type="EMBL" id="KAI4544990.1"/>
    </source>
</evidence>
<dbReference type="SUPFAM" id="SSF50985">
    <property type="entry name" value="RCC1/BLIP-II"/>
    <property type="match status" value="1"/>
</dbReference>
<dbReference type="InterPro" id="IPR000504">
    <property type="entry name" value="RRM_dom"/>
</dbReference>
<dbReference type="InterPro" id="IPR012677">
    <property type="entry name" value="Nucleotide-bd_a/b_plait_sf"/>
</dbReference>
<dbReference type="PANTHER" id="PTHR12484">
    <property type="entry name" value="B-LYMPHOCYTE ANTIGEN-RELATED"/>
    <property type="match status" value="1"/>
</dbReference>
<sequence>MDRWSIACGQDHCLFLTNKGEVYSCGRVTGVQTGLGHYDITSIPTNLGGDLAGVNVIQVDTYGNCCLVVLASGGLFRFPLDTMTVTVVYDNSEATELCAAQHLYLKPIAKLMINVLLPESPEPSRPVSNWEVLDQLKSLICPDQFTTVRLAKSTRGFIRFEGEAETRSLVQILKAKLHGKIIKLNGLETDLKVMVTDAQGEWEHFPKENGAIPMGDGSEEQDHDKSPNSIYFEGLPCKWFAPKGSSGEKPCEEILRVVFESFGKIKNVDIPMLDPYREVITSGSFGGFNFGLQTFEAFIQYQESTDFLKAMESLRGMKLMLKGDDGKALACNIKVMFDTTKHFSEGAIKKRNQERLKLQELEEERKKAKKREEEEAERFPPLSTIPGTESEEFYPRKVNIAGSKAHHALGTMSRTLKKEEPNTQYLQNQEEMLRYHVSKSDYKRKRKMKKRARAHLRKSSHHLGGRKIRYSARKERAGKSLTDEYNKSLSCEQNSLQIIMTQGQSLEKEDQHGSNTSYSSRFVERDHSRKQKIYETDEFIDYLLNHYQTPKYARICLEPSHITSTCQWKRTVLVKGNSFQINLRKHKHHSTSLSQMQHLDRREQVQENDLWTDLSWDPEHISQKKRKVDYAEECTKKFKHHFRDTASEAGDCLSPTDKKSHLLEKTHAYQVQDPISTSQSQVSSSKRSADFDLKLRDFLEEISSDSECLSDNLSVNKEKKKKSVATYDSCPEKGCLDADEIITCDPEIMSSQQALYAEWKHDGEEKYSEYKLRKPSRRSAYELRCSWLEGKNNSIRNENSNSKEREILAPQYLFDESHHHKSSASDQLDTVIGKRRQFSDSAFDHRVNYRLFQVPVTSSKSANASYLWGFPKRREIPWRSEYNWDAGKMKRREYSGDFMLNSDSYYIRHNSLERIDYRSYLRNNFTSSFYFQMF</sequence>
<evidence type="ECO:0000313" key="5">
    <source>
        <dbReference type="Proteomes" id="UP001214576"/>
    </source>
</evidence>